<dbReference type="Pfam" id="PF00082">
    <property type="entry name" value="Peptidase_S8"/>
    <property type="match status" value="1"/>
</dbReference>
<dbReference type="SUPFAM" id="SSF52743">
    <property type="entry name" value="Subtilisin-like"/>
    <property type="match status" value="1"/>
</dbReference>
<feature type="active site" description="Charge relay system" evidence="5">
    <location>
        <position position="778"/>
    </location>
</feature>
<feature type="domain" description="DUF7580" evidence="8">
    <location>
        <begin position="342"/>
        <end position="515"/>
    </location>
</feature>
<organism evidence="9 10">
    <name type="scientific">Trichoderma simmonsii</name>
    <dbReference type="NCBI Taxonomy" id="1491479"/>
    <lineage>
        <taxon>Eukaryota</taxon>
        <taxon>Fungi</taxon>
        <taxon>Dikarya</taxon>
        <taxon>Ascomycota</taxon>
        <taxon>Pezizomycotina</taxon>
        <taxon>Sordariomycetes</taxon>
        <taxon>Hypocreomycetidae</taxon>
        <taxon>Hypocreales</taxon>
        <taxon>Hypocreaceae</taxon>
        <taxon>Trichoderma</taxon>
    </lineage>
</organism>
<dbReference type="PRINTS" id="PR00723">
    <property type="entry name" value="SUBTILISIN"/>
</dbReference>
<evidence type="ECO:0000313" key="9">
    <source>
        <dbReference type="EMBL" id="QYS93023.1"/>
    </source>
</evidence>
<dbReference type="EMBL" id="CP075864">
    <property type="protein sequence ID" value="QYS93023.1"/>
    <property type="molecule type" value="Genomic_DNA"/>
</dbReference>
<dbReference type="InterPro" id="IPR023827">
    <property type="entry name" value="Peptidase_S8_Asp-AS"/>
</dbReference>
<name>A0A8G0KZJ1_9HYPO</name>
<dbReference type="Pfam" id="PF24476">
    <property type="entry name" value="DUF7580"/>
    <property type="match status" value="1"/>
</dbReference>
<protein>
    <recommendedName>
        <fullName evidence="11">Peptidase S8/S53 domain-containing protein</fullName>
    </recommendedName>
</protein>
<evidence type="ECO:0000259" key="8">
    <source>
        <dbReference type="Pfam" id="PF24476"/>
    </source>
</evidence>
<accession>A0A8G0KZJ1</accession>
<keyword evidence="2 5" id="KW-0645">Protease</keyword>
<dbReference type="AlphaFoldDB" id="A0A8G0KZJ1"/>
<evidence type="ECO:0000256" key="2">
    <source>
        <dbReference type="ARBA" id="ARBA00022670"/>
    </source>
</evidence>
<dbReference type="CDD" id="cd00306">
    <property type="entry name" value="Peptidases_S8_S53"/>
    <property type="match status" value="1"/>
</dbReference>
<dbReference type="PANTHER" id="PTHR43806">
    <property type="entry name" value="PEPTIDASE S8"/>
    <property type="match status" value="1"/>
</dbReference>
<sequence>MNEPEAELLIDLPEEPYELLELLQDIISTFREHYTGRSQNDGKETLVQRHLKSRLWQLDFHLEGYMNQQGPISQELYTAAHRVAVGLNSTIHARRIQDILERDMEHHYVPSPGPNSKFSNLETFRTFVRKIPKDKQTIDIQRPFIKKMSIAGIELLSSRVADFDLLLCRENPQSEMAPMVSECPQKQNRWYSEKEFQRYRSRCRGYEDLHRLLREFWPCQCGADHENKLGSCLNIMLCLQSSWKHPKITIEEYDMILQHELAPLHCSIMIQPQKYPTSLATKKLDPPCQVLFDGISGLKLKIVATPIAPTGFAAEFFPDQVMSRDLGKRVSLQKILQDRIILLARERRILAVILMYSFMQLLDGPWLQQYWDSADISFFQFEENGGPATFNFRRPYLSACWVAAQGSTRPTKLHKDYHPMPDMVTLARFILELELQENRIPSDFTRNLLSDLPKASKMLNRLKDLDRDEWAKQQFIESMSACLAVETYAKYEPQAPHLGMWDIYQKVVSPLEQNLLSMLGPRASFKDLEQELSGVTPLANVIFDEPAVKPLEQSPAINTASDKWFTQLEQETHSLMSGVKVGEVKIAILDTGIDLQHPLLSEKIQNENCWDFVNDSEGICDEVGHGTHTASLLVKTAPQAKIFGGRVWKTRCEEDNTGKLIAKAIEHAVEKWEVDIIVMPFAFPHSHNDIEKAIKKYYNRVLLFAAASNRSDEKLGYPARHRHVICIYSNKTWTTPSEFCKLGQQGKYNFSALGEDVKGAWPTGLTEGEAELRQSGTSCSTPIVAGVAALLLQFARQSGRGNVPEAEDLMDKIVMEKILFDCMTEKQKSGVYNLIQPWKLLSGLDGKKKRTLPSIASMISERINED</sequence>
<evidence type="ECO:0000313" key="10">
    <source>
        <dbReference type="Proteomes" id="UP000826661"/>
    </source>
</evidence>
<dbReference type="PROSITE" id="PS00136">
    <property type="entry name" value="SUBTILASE_ASP"/>
    <property type="match status" value="1"/>
</dbReference>
<dbReference type="InterPro" id="IPR023828">
    <property type="entry name" value="Peptidase_S8_Ser-AS"/>
</dbReference>
<dbReference type="InterPro" id="IPR050131">
    <property type="entry name" value="Peptidase_S8_subtilisin-like"/>
</dbReference>
<feature type="active site" description="Charge relay system" evidence="5">
    <location>
        <position position="590"/>
    </location>
</feature>
<evidence type="ECO:0000256" key="3">
    <source>
        <dbReference type="ARBA" id="ARBA00022801"/>
    </source>
</evidence>
<dbReference type="GO" id="GO:0006508">
    <property type="term" value="P:proteolysis"/>
    <property type="evidence" value="ECO:0007669"/>
    <property type="project" value="UniProtKB-KW"/>
</dbReference>
<dbReference type="Gene3D" id="3.40.50.200">
    <property type="entry name" value="Peptidase S8/S53 domain"/>
    <property type="match status" value="1"/>
</dbReference>
<evidence type="ECO:0000259" key="7">
    <source>
        <dbReference type="Pfam" id="PF00082"/>
    </source>
</evidence>
<evidence type="ECO:0008006" key="11">
    <source>
        <dbReference type="Google" id="ProtNLM"/>
    </source>
</evidence>
<dbReference type="GO" id="GO:0004252">
    <property type="term" value="F:serine-type endopeptidase activity"/>
    <property type="evidence" value="ECO:0007669"/>
    <property type="project" value="UniProtKB-UniRule"/>
</dbReference>
<feature type="active site" description="Charge relay system" evidence="5">
    <location>
        <position position="625"/>
    </location>
</feature>
<dbReference type="InterPro" id="IPR000209">
    <property type="entry name" value="Peptidase_S8/S53_dom"/>
</dbReference>
<dbReference type="InterPro" id="IPR056002">
    <property type="entry name" value="DUF7580"/>
</dbReference>
<dbReference type="PROSITE" id="PS51892">
    <property type="entry name" value="SUBTILASE"/>
    <property type="match status" value="1"/>
</dbReference>
<proteinExistence type="inferred from homology"/>
<evidence type="ECO:0000256" key="5">
    <source>
        <dbReference type="PROSITE-ProRule" id="PRU01240"/>
    </source>
</evidence>
<comment type="similarity">
    <text evidence="1 5 6">Belongs to the peptidase S8 family.</text>
</comment>
<feature type="domain" description="Peptidase S8/S53" evidence="7">
    <location>
        <begin position="583"/>
        <end position="798"/>
    </location>
</feature>
<reference evidence="9 10" key="1">
    <citation type="journal article" date="2021" name="BMC Genomics">
        <title>Telomere-to-telomere genome assembly of asparaginase-producing Trichoderma simmonsii.</title>
        <authorList>
            <person name="Chung D."/>
            <person name="Kwon Y.M."/>
            <person name="Yang Y."/>
        </authorList>
    </citation>
    <scope>NUCLEOTIDE SEQUENCE [LARGE SCALE GENOMIC DNA]</scope>
    <source>
        <strain evidence="9 10">GH-Sj1</strain>
    </source>
</reference>
<dbReference type="PANTHER" id="PTHR43806:SF11">
    <property type="entry name" value="CEREVISIN-RELATED"/>
    <property type="match status" value="1"/>
</dbReference>
<keyword evidence="10" id="KW-1185">Reference proteome</keyword>
<evidence type="ECO:0000256" key="1">
    <source>
        <dbReference type="ARBA" id="ARBA00011073"/>
    </source>
</evidence>
<dbReference type="InterPro" id="IPR036852">
    <property type="entry name" value="Peptidase_S8/S53_dom_sf"/>
</dbReference>
<dbReference type="Proteomes" id="UP000826661">
    <property type="component" value="Chromosome I"/>
</dbReference>
<keyword evidence="3 5" id="KW-0378">Hydrolase</keyword>
<dbReference type="PROSITE" id="PS00138">
    <property type="entry name" value="SUBTILASE_SER"/>
    <property type="match status" value="1"/>
</dbReference>
<evidence type="ECO:0000256" key="4">
    <source>
        <dbReference type="ARBA" id="ARBA00022825"/>
    </source>
</evidence>
<gene>
    <name evidence="9" type="ORF">H0G86_000413</name>
</gene>
<evidence type="ECO:0000256" key="6">
    <source>
        <dbReference type="RuleBase" id="RU003355"/>
    </source>
</evidence>
<dbReference type="InterPro" id="IPR015500">
    <property type="entry name" value="Peptidase_S8_subtilisin-rel"/>
</dbReference>
<keyword evidence="4 5" id="KW-0720">Serine protease</keyword>